<reference evidence="3 4" key="1">
    <citation type="submission" date="2016-01" db="EMBL/GenBank/DDBJ databases">
        <title>Mycobacterium immunogenum strain CD11_6 genome sequencing and assembly.</title>
        <authorList>
            <person name="Kaur G."/>
            <person name="Nair G.R."/>
            <person name="Mayilraj S."/>
        </authorList>
    </citation>
    <scope>NUCLEOTIDE SEQUENCE [LARGE SCALE GENOMIC DNA]</scope>
    <source>
        <strain evidence="3 4">CD11-6</strain>
    </source>
</reference>
<feature type="signal peptide" evidence="2">
    <location>
        <begin position="1"/>
        <end position="25"/>
    </location>
</feature>
<proteinExistence type="predicted"/>
<feature type="region of interest" description="Disordered" evidence="1">
    <location>
        <begin position="73"/>
        <end position="93"/>
    </location>
</feature>
<evidence type="ECO:0008006" key="5">
    <source>
        <dbReference type="Google" id="ProtNLM"/>
    </source>
</evidence>
<dbReference type="AlphaFoldDB" id="A0A179VG17"/>
<keyword evidence="2" id="KW-0732">Signal</keyword>
<organism evidence="3 4">
    <name type="scientific">Mycobacteroides immunogenum</name>
    <dbReference type="NCBI Taxonomy" id="83262"/>
    <lineage>
        <taxon>Bacteria</taxon>
        <taxon>Bacillati</taxon>
        <taxon>Actinomycetota</taxon>
        <taxon>Actinomycetes</taxon>
        <taxon>Mycobacteriales</taxon>
        <taxon>Mycobacteriaceae</taxon>
        <taxon>Mycobacteroides</taxon>
    </lineage>
</organism>
<feature type="compositionally biased region" description="Basic and acidic residues" evidence="1">
    <location>
        <begin position="74"/>
        <end position="84"/>
    </location>
</feature>
<protein>
    <recommendedName>
        <fullName evidence="5">Secreted protein</fullName>
    </recommendedName>
</protein>
<evidence type="ECO:0000313" key="4">
    <source>
        <dbReference type="Proteomes" id="UP000186919"/>
    </source>
</evidence>
<accession>A0A179VG17</accession>
<evidence type="ECO:0000256" key="2">
    <source>
        <dbReference type="SAM" id="SignalP"/>
    </source>
</evidence>
<comment type="caution">
    <text evidence="3">The sequence shown here is derived from an EMBL/GenBank/DDBJ whole genome shotgun (WGS) entry which is preliminary data.</text>
</comment>
<evidence type="ECO:0000256" key="1">
    <source>
        <dbReference type="SAM" id="MobiDB-lite"/>
    </source>
</evidence>
<gene>
    <name evidence="3" type="ORF">AWB85_01395</name>
</gene>
<dbReference type="RefSeq" id="WP_064627219.1">
    <property type="nucleotide sequence ID" value="NZ_LQYE01000001.1"/>
</dbReference>
<dbReference type="Proteomes" id="UP000186919">
    <property type="component" value="Unassembled WGS sequence"/>
</dbReference>
<evidence type="ECO:0000313" key="3">
    <source>
        <dbReference type="EMBL" id="OAT70082.1"/>
    </source>
</evidence>
<feature type="chain" id="PRO_5008108007" description="Secreted protein" evidence="2">
    <location>
        <begin position="26"/>
        <end position="103"/>
    </location>
</feature>
<name>A0A179VG17_9MYCO</name>
<sequence>MRTICSMAAGFGLALFMFAAPIVSAAPGNGPVAVQCQVYADNNFGPPGFGPGGMPGMGIGMKQWAGAVIGRGSNEGEARQDAERQMWGPYGMAPELRDCVPAA</sequence>
<dbReference type="EMBL" id="LQYE01000001">
    <property type="protein sequence ID" value="OAT70082.1"/>
    <property type="molecule type" value="Genomic_DNA"/>
</dbReference>